<dbReference type="SUPFAM" id="SSF51197">
    <property type="entry name" value="Clavaminate synthase-like"/>
    <property type="match status" value="1"/>
</dbReference>
<dbReference type="PANTHER" id="PTHR43779:SF3">
    <property type="entry name" value="(3R)-3-[(CARBOXYMETHYL)AMINO]FATTY ACID OXYGENASE_DECARBOXYLASE"/>
    <property type="match status" value="1"/>
</dbReference>
<evidence type="ECO:0000313" key="8">
    <source>
        <dbReference type="EMBL" id="QNE77318.1"/>
    </source>
</evidence>
<dbReference type="RefSeq" id="WP_185300796.1">
    <property type="nucleotide sequence ID" value="NZ_CP045702.1"/>
</dbReference>
<evidence type="ECO:0000313" key="9">
    <source>
        <dbReference type="Proteomes" id="UP000515307"/>
    </source>
</evidence>
<keyword evidence="9" id="KW-1185">Reference proteome</keyword>
<organism evidence="8 9">
    <name type="scientific">Streptomyces finlayi</name>
    <dbReference type="NCBI Taxonomy" id="67296"/>
    <lineage>
        <taxon>Bacteria</taxon>
        <taxon>Bacillati</taxon>
        <taxon>Actinomycetota</taxon>
        <taxon>Actinomycetes</taxon>
        <taxon>Kitasatosporales</taxon>
        <taxon>Streptomycetaceae</taxon>
        <taxon>Streptomyces</taxon>
    </lineage>
</organism>
<evidence type="ECO:0000256" key="2">
    <source>
        <dbReference type="ARBA" id="ARBA00005896"/>
    </source>
</evidence>
<keyword evidence="5" id="KW-0560">Oxidoreductase</keyword>
<dbReference type="InterPro" id="IPR051178">
    <property type="entry name" value="TfdA_dioxygenase"/>
</dbReference>
<dbReference type="InterPro" id="IPR003819">
    <property type="entry name" value="TauD/TfdA-like"/>
</dbReference>
<keyword evidence="3" id="KW-0479">Metal-binding</keyword>
<dbReference type="GO" id="GO:0051213">
    <property type="term" value="F:dioxygenase activity"/>
    <property type="evidence" value="ECO:0007669"/>
    <property type="project" value="UniProtKB-KW"/>
</dbReference>
<comment type="similarity">
    <text evidence="2">Belongs to the TfdA dioxygenase family.</text>
</comment>
<gene>
    <name evidence="8" type="ORF">F0344_24395</name>
</gene>
<dbReference type="EMBL" id="CP045702">
    <property type="protein sequence ID" value="QNE77318.1"/>
    <property type="molecule type" value="Genomic_DNA"/>
</dbReference>
<protein>
    <recommendedName>
        <fullName evidence="7">TauD/TfdA-like domain-containing protein</fullName>
    </recommendedName>
</protein>
<dbReference type="GO" id="GO:0046872">
    <property type="term" value="F:metal ion binding"/>
    <property type="evidence" value="ECO:0007669"/>
    <property type="project" value="UniProtKB-KW"/>
</dbReference>
<reference evidence="9" key="1">
    <citation type="submission" date="2019-10" db="EMBL/GenBank/DDBJ databases">
        <title>Antimicrobial potential of Antarctic Bacteria.</title>
        <authorList>
            <person name="Benaud N."/>
            <person name="Edwards R.J."/>
            <person name="Ferrari B.C."/>
        </authorList>
    </citation>
    <scope>NUCLEOTIDE SEQUENCE [LARGE SCALE GENOMIC DNA]</scope>
    <source>
        <strain evidence="9">NBSH44</strain>
    </source>
</reference>
<dbReference type="Pfam" id="PF02668">
    <property type="entry name" value="TauD"/>
    <property type="match status" value="1"/>
</dbReference>
<evidence type="ECO:0000256" key="6">
    <source>
        <dbReference type="ARBA" id="ARBA00023004"/>
    </source>
</evidence>
<evidence type="ECO:0000256" key="4">
    <source>
        <dbReference type="ARBA" id="ARBA00022964"/>
    </source>
</evidence>
<dbReference type="InterPro" id="IPR042098">
    <property type="entry name" value="TauD-like_sf"/>
</dbReference>
<dbReference type="PANTHER" id="PTHR43779">
    <property type="entry name" value="DIOXYGENASE RV0097-RELATED"/>
    <property type="match status" value="1"/>
</dbReference>
<accession>A0A7G7BPQ3</accession>
<dbReference type="Proteomes" id="UP000515307">
    <property type="component" value="Chromosome"/>
</dbReference>
<keyword evidence="6" id="KW-0408">Iron</keyword>
<dbReference type="Gene3D" id="3.60.130.10">
    <property type="entry name" value="Clavaminate synthase-like"/>
    <property type="match status" value="1"/>
</dbReference>
<sequence>MITIRPLTAHGLGAVVTDVDVAHPLDEPTLDLLVETLYTAGVVLLPGQRLTPESMRAFAEALGVPESVRPAEHRLPGMEHIRLQSTIAGSGVDGGGMYWHADGSWQPVPTAATLLGCIVAPEGGGTTSFVDGRAVHRALAPELQVEVGALAGFYPVRETMAADHMASGIDDPDMLASLKDVHHPLVRPHPATGEAALILNQMMLAKLADYDRDRGAALLDELYATVESTAFTYVHEWTDGDLLVWDNRIVMHRAQPVPPEATKVTWRITLHSIERTVAAGGTGKGA</sequence>
<dbReference type="AlphaFoldDB" id="A0A7G7BPQ3"/>
<keyword evidence="4" id="KW-0223">Dioxygenase</keyword>
<name>A0A7G7BPQ3_9ACTN</name>
<evidence type="ECO:0000256" key="1">
    <source>
        <dbReference type="ARBA" id="ARBA00001954"/>
    </source>
</evidence>
<feature type="domain" description="TauD/TfdA-like" evidence="7">
    <location>
        <begin position="4"/>
        <end position="268"/>
    </location>
</feature>
<proteinExistence type="inferred from homology"/>
<evidence type="ECO:0000259" key="7">
    <source>
        <dbReference type="Pfam" id="PF02668"/>
    </source>
</evidence>
<dbReference type="KEGG" id="sfiy:F0344_24395"/>
<evidence type="ECO:0000256" key="3">
    <source>
        <dbReference type="ARBA" id="ARBA00022723"/>
    </source>
</evidence>
<comment type="cofactor">
    <cofactor evidence="1">
        <name>Fe(2+)</name>
        <dbReference type="ChEBI" id="CHEBI:29033"/>
    </cofactor>
</comment>
<evidence type="ECO:0000256" key="5">
    <source>
        <dbReference type="ARBA" id="ARBA00023002"/>
    </source>
</evidence>